<feature type="transmembrane region" description="Helical" evidence="5">
    <location>
        <begin position="313"/>
        <end position="340"/>
    </location>
</feature>
<feature type="transmembrane region" description="Helical" evidence="5">
    <location>
        <begin position="43"/>
        <end position="64"/>
    </location>
</feature>
<proteinExistence type="predicted"/>
<feature type="transmembrane region" description="Helical" evidence="5">
    <location>
        <begin position="203"/>
        <end position="222"/>
    </location>
</feature>
<feature type="transmembrane region" description="Helical" evidence="5">
    <location>
        <begin position="242"/>
        <end position="267"/>
    </location>
</feature>
<evidence type="ECO:0000256" key="1">
    <source>
        <dbReference type="ARBA" id="ARBA00004141"/>
    </source>
</evidence>
<evidence type="ECO:0000313" key="7">
    <source>
        <dbReference type="Proteomes" id="UP001244207"/>
    </source>
</evidence>
<dbReference type="PANTHER" id="PTHR42718:SF36">
    <property type="entry name" value="MULTIDRUG TRANSPORTER, PUTATIVE (AFU_ORTHOLOGUE AFUA_4G13820)-RELATED"/>
    <property type="match status" value="1"/>
</dbReference>
<accession>A0AAD8XE09</accession>
<dbReference type="GeneID" id="85396143"/>
<comment type="subcellular location">
    <subcellularLocation>
        <location evidence="1">Membrane</location>
        <topology evidence="1">Multi-pass membrane protein</topology>
    </subcellularLocation>
</comment>
<organism evidence="6 7">
    <name type="scientific">Glomerella acutata</name>
    <name type="common">Colletotrichum acutatum</name>
    <dbReference type="NCBI Taxonomy" id="27357"/>
    <lineage>
        <taxon>Eukaryota</taxon>
        <taxon>Fungi</taxon>
        <taxon>Dikarya</taxon>
        <taxon>Ascomycota</taxon>
        <taxon>Pezizomycotina</taxon>
        <taxon>Sordariomycetes</taxon>
        <taxon>Hypocreomycetidae</taxon>
        <taxon>Glomerellales</taxon>
        <taxon>Glomerellaceae</taxon>
        <taxon>Colletotrichum</taxon>
        <taxon>Colletotrichum acutatum species complex</taxon>
    </lineage>
</organism>
<dbReference type="InterPro" id="IPR036259">
    <property type="entry name" value="MFS_trans_sf"/>
</dbReference>
<dbReference type="RefSeq" id="XP_060364359.1">
    <property type="nucleotide sequence ID" value="XM_060512245.1"/>
</dbReference>
<keyword evidence="4 5" id="KW-0472">Membrane</keyword>
<evidence type="ECO:0000256" key="5">
    <source>
        <dbReference type="SAM" id="Phobius"/>
    </source>
</evidence>
<dbReference type="AlphaFoldDB" id="A0AAD8XE09"/>
<dbReference type="Proteomes" id="UP001244207">
    <property type="component" value="Unassembled WGS sequence"/>
</dbReference>
<feature type="transmembrane region" description="Helical" evidence="5">
    <location>
        <begin position="76"/>
        <end position="96"/>
    </location>
</feature>
<keyword evidence="2 5" id="KW-0812">Transmembrane</keyword>
<dbReference type="PANTHER" id="PTHR42718">
    <property type="entry name" value="MAJOR FACILITATOR SUPERFAMILY MULTIDRUG TRANSPORTER MFSC"/>
    <property type="match status" value="1"/>
</dbReference>
<dbReference type="Gene3D" id="1.20.1250.20">
    <property type="entry name" value="MFS general substrate transporter like domains"/>
    <property type="match status" value="1"/>
</dbReference>
<dbReference type="GO" id="GO:0022857">
    <property type="term" value="F:transmembrane transporter activity"/>
    <property type="evidence" value="ECO:0007669"/>
    <property type="project" value="InterPro"/>
</dbReference>
<reference evidence="6" key="1">
    <citation type="submission" date="2021-12" db="EMBL/GenBank/DDBJ databases">
        <title>Comparative genomics, transcriptomics and evolutionary studies reveal genomic signatures of adaptation to plant cell wall in hemibiotrophic fungi.</title>
        <authorList>
            <consortium name="DOE Joint Genome Institute"/>
            <person name="Baroncelli R."/>
            <person name="Diaz J.F."/>
            <person name="Benocci T."/>
            <person name="Peng M."/>
            <person name="Battaglia E."/>
            <person name="Haridas S."/>
            <person name="Andreopoulos W."/>
            <person name="Labutti K."/>
            <person name="Pangilinan J."/>
            <person name="Floch G.L."/>
            <person name="Makela M.R."/>
            <person name="Henrissat B."/>
            <person name="Grigoriev I.V."/>
            <person name="Crouch J.A."/>
            <person name="De Vries R.P."/>
            <person name="Sukno S.A."/>
            <person name="Thon M.R."/>
        </authorList>
    </citation>
    <scope>NUCLEOTIDE SEQUENCE</scope>
    <source>
        <strain evidence="6">CBS 112980</strain>
    </source>
</reference>
<dbReference type="GO" id="GO:0016020">
    <property type="term" value="C:membrane"/>
    <property type="evidence" value="ECO:0007669"/>
    <property type="project" value="UniProtKB-SubCell"/>
</dbReference>
<keyword evidence="7" id="KW-1185">Reference proteome</keyword>
<evidence type="ECO:0000256" key="4">
    <source>
        <dbReference type="ARBA" id="ARBA00023136"/>
    </source>
</evidence>
<evidence type="ECO:0000256" key="2">
    <source>
        <dbReference type="ARBA" id="ARBA00022692"/>
    </source>
</evidence>
<dbReference type="SUPFAM" id="SSF103473">
    <property type="entry name" value="MFS general substrate transporter"/>
    <property type="match status" value="1"/>
</dbReference>
<dbReference type="EMBL" id="JAHMHS010000054">
    <property type="protein sequence ID" value="KAK1724304.1"/>
    <property type="molecule type" value="Genomic_DNA"/>
</dbReference>
<gene>
    <name evidence="6" type="ORF">BDZ83DRAFT_720088</name>
</gene>
<keyword evidence="3 5" id="KW-1133">Transmembrane helix</keyword>
<dbReference type="Pfam" id="PF07690">
    <property type="entry name" value="MFS_1"/>
    <property type="match status" value="1"/>
</dbReference>
<feature type="transmembrane region" description="Helical" evidence="5">
    <location>
        <begin position="108"/>
        <end position="132"/>
    </location>
</feature>
<name>A0AAD8XE09_GLOAC</name>
<evidence type="ECO:0000256" key="3">
    <source>
        <dbReference type="ARBA" id="ARBA00022989"/>
    </source>
</evidence>
<feature type="transmembrane region" description="Helical" evidence="5">
    <location>
        <begin position="173"/>
        <end position="191"/>
    </location>
</feature>
<evidence type="ECO:0000313" key="6">
    <source>
        <dbReference type="EMBL" id="KAK1724304.1"/>
    </source>
</evidence>
<dbReference type="InterPro" id="IPR011701">
    <property type="entry name" value="MFS"/>
</dbReference>
<comment type="caution">
    <text evidence="6">The sequence shown here is derived from an EMBL/GenBank/DDBJ whole genome shotgun (WGS) entry which is preliminary data.</text>
</comment>
<feature type="transmembrane region" description="Helical" evidence="5">
    <location>
        <begin position="279"/>
        <end position="301"/>
    </location>
</feature>
<sequence length="417" mass="44816">MADAVLAYSNRPSLLEHRSRESGFTVILLTLITELDIPQGPSVWPATAFSLVIASTLLIFGRLGNIFSINPLMLDFCRALQGLCVAASLPTGVMLMGSLHRPGPRKNLVFAVYGTSAILDFFVGILVAGIVGQFKLWGLYFWIGAILTALTLLTSLFNFTFVHQPPSEAKMDYPGAMTILCGLILVVFSVLQSAHAPTGWRTPYVSASLSLGVLSLLTAGYSETRVSPQPLLPASIFTTPRMSPLLVALFLLYGTWGIFSVFGTLYFQDIIPLQMVAWYTPLGVAGLILSVIEGFILHLVPGHVLLVISGLNAVFPVVVLSTVGIDLSTILITVFVTTAFPTSQQGLARSVLGVAIVFGLSGKSYKNTIWFGVGAAAGKVPRASNDLTTDEKAQLLPETRTQHQGQSPNRLCFLRDA</sequence>
<protein>
    <submittedName>
        <fullName evidence="6">Uncharacterized protein</fullName>
    </submittedName>
</protein>
<feature type="transmembrane region" description="Helical" evidence="5">
    <location>
        <begin position="139"/>
        <end position="161"/>
    </location>
</feature>